<evidence type="ECO:0000256" key="8">
    <source>
        <dbReference type="ARBA" id="ARBA00022618"/>
    </source>
</evidence>
<keyword evidence="7 19" id="KW-0963">Cytoplasm</keyword>
<keyword evidence="14 19" id="KW-0560">Oxidoreductase</keyword>
<dbReference type="GO" id="GO:0008762">
    <property type="term" value="F:UDP-N-acetylmuramate dehydrogenase activity"/>
    <property type="evidence" value="ECO:0007669"/>
    <property type="project" value="UniProtKB-UniRule"/>
</dbReference>
<evidence type="ECO:0000256" key="11">
    <source>
        <dbReference type="ARBA" id="ARBA00022857"/>
    </source>
</evidence>
<dbReference type="HAMAP" id="MF_00037">
    <property type="entry name" value="MurB"/>
    <property type="match status" value="1"/>
</dbReference>
<evidence type="ECO:0000256" key="6">
    <source>
        <dbReference type="ARBA" id="ARBA00015188"/>
    </source>
</evidence>
<comment type="function">
    <text evidence="2 19">Cell wall formation.</text>
</comment>
<evidence type="ECO:0000256" key="16">
    <source>
        <dbReference type="ARBA" id="ARBA00023316"/>
    </source>
</evidence>
<evidence type="ECO:0000313" key="22">
    <source>
        <dbReference type="Proteomes" id="UP000697998"/>
    </source>
</evidence>
<evidence type="ECO:0000259" key="20">
    <source>
        <dbReference type="PROSITE" id="PS51387"/>
    </source>
</evidence>
<evidence type="ECO:0000256" key="19">
    <source>
        <dbReference type="HAMAP-Rule" id="MF_00037"/>
    </source>
</evidence>
<dbReference type="PROSITE" id="PS51387">
    <property type="entry name" value="FAD_PCMH"/>
    <property type="match status" value="1"/>
</dbReference>
<evidence type="ECO:0000256" key="14">
    <source>
        <dbReference type="ARBA" id="ARBA00023002"/>
    </source>
</evidence>
<dbReference type="Pfam" id="PF02873">
    <property type="entry name" value="MurB_C"/>
    <property type="match status" value="1"/>
</dbReference>
<dbReference type="SUPFAM" id="SSF56194">
    <property type="entry name" value="Uridine diphospho-N-Acetylenolpyruvylglucosamine reductase, MurB, C-terminal domain"/>
    <property type="match status" value="1"/>
</dbReference>
<comment type="cofactor">
    <cofactor evidence="1 19">
        <name>FAD</name>
        <dbReference type="ChEBI" id="CHEBI:57692"/>
    </cofactor>
</comment>
<dbReference type="PANTHER" id="PTHR21071:SF4">
    <property type="entry name" value="UDP-N-ACETYLENOLPYRUVOYLGLUCOSAMINE REDUCTASE"/>
    <property type="match status" value="1"/>
</dbReference>
<evidence type="ECO:0000256" key="10">
    <source>
        <dbReference type="ARBA" id="ARBA00022827"/>
    </source>
</evidence>
<dbReference type="NCBIfam" id="NF000755">
    <property type="entry name" value="PRK00046.1"/>
    <property type="match status" value="1"/>
</dbReference>
<evidence type="ECO:0000256" key="13">
    <source>
        <dbReference type="ARBA" id="ARBA00022984"/>
    </source>
</evidence>
<dbReference type="Gene3D" id="3.30.43.10">
    <property type="entry name" value="Uridine Diphospho-n-acetylenolpyruvylglucosamine Reductase, domain 2"/>
    <property type="match status" value="1"/>
</dbReference>
<keyword evidence="8 19" id="KW-0132">Cell division</keyword>
<dbReference type="EC" id="1.3.1.98" evidence="5 19"/>
<feature type="active site" evidence="19">
    <location>
        <position position="168"/>
    </location>
</feature>
<dbReference type="InterPro" id="IPR016167">
    <property type="entry name" value="FAD-bd_PCMH_sub1"/>
</dbReference>
<comment type="catalytic activity">
    <reaction evidence="18 19">
        <text>UDP-N-acetyl-alpha-D-muramate + NADP(+) = UDP-N-acetyl-3-O-(1-carboxyvinyl)-alpha-D-glucosamine + NADPH + H(+)</text>
        <dbReference type="Rhea" id="RHEA:12248"/>
        <dbReference type="ChEBI" id="CHEBI:15378"/>
        <dbReference type="ChEBI" id="CHEBI:57783"/>
        <dbReference type="ChEBI" id="CHEBI:58349"/>
        <dbReference type="ChEBI" id="CHEBI:68483"/>
        <dbReference type="ChEBI" id="CHEBI:70757"/>
        <dbReference type="EC" id="1.3.1.98"/>
    </reaction>
</comment>
<dbReference type="GO" id="GO:0071949">
    <property type="term" value="F:FAD binding"/>
    <property type="evidence" value="ECO:0007669"/>
    <property type="project" value="InterPro"/>
</dbReference>
<protein>
    <recommendedName>
        <fullName evidence="6 19">UDP-N-acetylenolpyruvoylglucosamine reductase</fullName>
        <ecNumber evidence="5 19">1.3.1.98</ecNumber>
    </recommendedName>
    <alternativeName>
        <fullName evidence="17 19">UDP-N-acetylmuramate dehydrogenase</fullName>
    </alternativeName>
</protein>
<dbReference type="InterPro" id="IPR036635">
    <property type="entry name" value="MurB_C_sf"/>
</dbReference>
<dbReference type="InterPro" id="IPR016166">
    <property type="entry name" value="FAD-bd_PCMH"/>
</dbReference>
<feature type="domain" description="FAD-binding PCMH-type" evidence="20">
    <location>
        <begin position="24"/>
        <end position="195"/>
    </location>
</feature>
<keyword evidence="9 19" id="KW-0285">Flavoprotein</keyword>
<gene>
    <name evidence="19 21" type="primary">murB</name>
    <name evidence="21" type="ORF">IPJ27_23845</name>
</gene>
<dbReference type="Proteomes" id="UP000697998">
    <property type="component" value="Unassembled WGS sequence"/>
</dbReference>
<evidence type="ECO:0000256" key="1">
    <source>
        <dbReference type="ARBA" id="ARBA00001974"/>
    </source>
</evidence>
<dbReference type="NCBIfam" id="TIGR00179">
    <property type="entry name" value="murB"/>
    <property type="match status" value="1"/>
</dbReference>
<evidence type="ECO:0000256" key="2">
    <source>
        <dbReference type="ARBA" id="ARBA00003921"/>
    </source>
</evidence>
<accession>A0A935Q1X3</accession>
<keyword evidence="16 19" id="KW-0961">Cell wall biogenesis/degradation</keyword>
<comment type="subcellular location">
    <subcellularLocation>
        <location evidence="3 19">Cytoplasm</location>
    </subcellularLocation>
</comment>
<evidence type="ECO:0000256" key="15">
    <source>
        <dbReference type="ARBA" id="ARBA00023306"/>
    </source>
</evidence>
<dbReference type="Gene3D" id="3.90.78.10">
    <property type="entry name" value="UDP-N-acetylenolpyruvoylglucosamine reductase, C-terminal domain"/>
    <property type="match status" value="1"/>
</dbReference>
<name>A0A935Q1X3_9PROT</name>
<keyword evidence="15 19" id="KW-0131">Cell cycle</keyword>
<dbReference type="AlphaFoldDB" id="A0A935Q1X3"/>
<evidence type="ECO:0000256" key="5">
    <source>
        <dbReference type="ARBA" id="ARBA00012518"/>
    </source>
</evidence>
<dbReference type="InterPro" id="IPR016169">
    <property type="entry name" value="FAD-bd_PCMH_sub2"/>
</dbReference>
<dbReference type="GO" id="GO:0009252">
    <property type="term" value="P:peptidoglycan biosynthetic process"/>
    <property type="evidence" value="ECO:0007669"/>
    <property type="project" value="UniProtKB-UniRule"/>
</dbReference>
<dbReference type="GO" id="GO:0071555">
    <property type="term" value="P:cell wall organization"/>
    <property type="evidence" value="ECO:0007669"/>
    <property type="project" value="UniProtKB-KW"/>
</dbReference>
<dbReference type="Gene3D" id="3.30.465.10">
    <property type="match status" value="1"/>
</dbReference>
<sequence length="345" mass="37906">MTGMQLPEFVQRDVELASRTTLALPGKATFWAEISNVDQLRQVVGSSALRRFVLGSGSNLVFSGDFDGLLLHMAIGGRELIGEDDDAWYVRAGAGENWHQLVSWTLEQGWPGLENLALIPGTVGAAPIQNIGAYGLEVADRFLSLEALDMPSGRLLRLDRTACRFAYRDSVFKQQGWHLDACRVITRVTFRLPKAWQPLTAYTDLAAELDRQQTTHPTAQEIAAAVIAVRRRKLPDPTVVPNAGSFFHNPLVDGVVAERLRWTHPDLPCYPQPDGRVKLAAGWLIEHSGWKGRDLGCVGMYEKQALVLVNRGGAQGAEVIALARAVQADVRARFGVELTPEPVIL</sequence>
<evidence type="ECO:0000256" key="4">
    <source>
        <dbReference type="ARBA" id="ARBA00004752"/>
    </source>
</evidence>
<dbReference type="InterPro" id="IPR006094">
    <property type="entry name" value="Oxid_FAD_bind_N"/>
</dbReference>
<keyword evidence="10 19" id="KW-0274">FAD</keyword>
<keyword evidence="12 19" id="KW-0133">Cell shape</keyword>
<dbReference type="GO" id="GO:0005829">
    <property type="term" value="C:cytosol"/>
    <property type="evidence" value="ECO:0007669"/>
    <property type="project" value="TreeGrafter"/>
</dbReference>
<dbReference type="InterPro" id="IPR003170">
    <property type="entry name" value="MurB"/>
</dbReference>
<evidence type="ECO:0000256" key="9">
    <source>
        <dbReference type="ARBA" id="ARBA00022630"/>
    </source>
</evidence>
<comment type="pathway">
    <text evidence="4 19">Cell wall biogenesis; peptidoglycan biosynthesis.</text>
</comment>
<dbReference type="NCBIfam" id="NF010478">
    <property type="entry name" value="PRK13903.1"/>
    <property type="match status" value="1"/>
</dbReference>
<dbReference type="GO" id="GO:0051301">
    <property type="term" value="P:cell division"/>
    <property type="evidence" value="ECO:0007669"/>
    <property type="project" value="UniProtKB-KW"/>
</dbReference>
<evidence type="ECO:0000313" key="21">
    <source>
        <dbReference type="EMBL" id="MBK7677530.1"/>
    </source>
</evidence>
<feature type="active site" evidence="19">
    <location>
        <position position="341"/>
    </location>
</feature>
<dbReference type="PANTHER" id="PTHR21071">
    <property type="entry name" value="UDP-N-ACETYLENOLPYRUVOYLGLUCOSAMINE REDUCTASE"/>
    <property type="match status" value="1"/>
</dbReference>
<dbReference type="GO" id="GO:0008360">
    <property type="term" value="P:regulation of cell shape"/>
    <property type="evidence" value="ECO:0007669"/>
    <property type="project" value="UniProtKB-KW"/>
</dbReference>
<dbReference type="InterPro" id="IPR011601">
    <property type="entry name" value="MurB_C"/>
</dbReference>
<comment type="similarity">
    <text evidence="19">Belongs to the MurB family.</text>
</comment>
<organism evidence="21 22">
    <name type="scientific">Candidatus Accumulibacter proximus</name>
    <dbReference type="NCBI Taxonomy" id="2954385"/>
    <lineage>
        <taxon>Bacteria</taxon>
        <taxon>Pseudomonadati</taxon>
        <taxon>Pseudomonadota</taxon>
        <taxon>Betaproteobacteria</taxon>
        <taxon>Candidatus Accumulibacter</taxon>
    </lineage>
</organism>
<dbReference type="SUPFAM" id="SSF56176">
    <property type="entry name" value="FAD-binding/transporter-associated domain-like"/>
    <property type="match status" value="1"/>
</dbReference>
<evidence type="ECO:0000256" key="12">
    <source>
        <dbReference type="ARBA" id="ARBA00022960"/>
    </source>
</evidence>
<keyword evidence="11 19" id="KW-0521">NADP</keyword>
<evidence type="ECO:0000256" key="7">
    <source>
        <dbReference type="ARBA" id="ARBA00022490"/>
    </source>
</evidence>
<dbReference type="InterPro" id="IPR036318">
    <property type="entry name" value="FAD-bd_PCMH-like_sf"/>
</dbReference>
<proteinExistence type="inferred from homology"/>
<keyword evidence="13 19" id="KW-0573">Peptidoglycan synthesis</keyword>
<comment type="caution">
    <text evidence="21">The sequence shown here is derived from an EMBL/GenBank/DDBJ whole genome shotgun (WGS) entry which is preliminary data.</text>
</comment>
<evidence type="ECO:0000256" key="17">
    <source>
        <dbReference type="ARBA" id="ARBA00031026"/>
    </source>
</evidence>
<reference evidence="21 22" key="1">
    <citation type="submission" date="2020-10" db="EMBL/GenBank/DDBJ databases">
        <title>Connecting structure to function with the recovery of over 1000 high-quality activated sludge metagenome-assembled genomes encoding full-length rRNA genes using long-read sequencing.</title>
        <authorList>
            <person name="Singleton C.M."/>
            <person name="Petriglieri F."/>
            <person name="Kristensen J.M."/>
            <person name="Kirkegaard R.H."/>
            <person name="Michaelsen T.Y."/>
            <person name="Andersen M.H."/>
            <person name="Karst S.M."/>
            <person name="Dueholm M.S."/>
            <person name="Nielsen P.H."/>
            <person name="Albertsen M."/>
        </authorList>
    </citation>
    <scope>NUCLEOTIDE SEQUENCE [LARGE SCALE GENOMIC DNA]</scope>
    <source>
        <strain evidence="21">EsbW_18-Q3-R4-48_BATAC.285</strain>
    </source>
</reference>
<feature type="active site" description="Proton donor" evidence="19">
    <location>
        <position position="245"/>
    </location>
</feature>
<evidence type="ECO:0000256" key="3">
    <source>
        <dbReference type="ARBA" id="ARBA00004496"/>
    </source>
</evidence>
<dbReference type="EMBL" id="JADJMH010000037">
    <property type="protein sequence ID" value="MBK7677530.1"/>
    <property type="molecule type" value="Genomic_DNA"/>
</dbReference>
<evidence type="ECO:0000256" key="18">
    <source>
        <dbReference type="ARBA" id="ARBA00048914"/>
    </source>
</evidence>
<dbReference type="Pfam" id="PF01565">
    <property type="entry name" value="FAD_binding_4"/>
    <property type="match status" value="1"/>
</dbReference>